<organism evidence="1 2">
    <name type="scientific">Parasedimentitalea maritima</name>
    <dbReference type="NCBI Taxonomy" id="2578117"/>
    <lineage>
        <taxon>Bacteria</taxon>
        <taxon>Pseudomonadati</taxon>
        <taxon>Pseudomonadota</taxon>
        <taxon>Alphaproteobacteria</taxon>
        <taxon>Rhodobacterales</taxon>
        <taxon>Paracoccaceae</taxon>
        <taxon>Parasedimentitalea</taxon>
    </lineage>
</organism>
<accession>A0A6A4RC31</accession>
<dbReference type="RefSeq" id="WP_158980594.1">
    <property type="nucleotide sequence ID" value="NZ_WSFO01000011.1"/>
</dbReference>
<dbReference type="CDD" id="cd00130">
    <property type="entry name" value="PAS"/>
    <property type="match status" value="1"/>
</dbReference>
<sequence length="407" mass="45634">MSFVDRKIEVRPSRGDAPFKLEEVFFSRTDERGVIESGNSVFSRVAHYDWDELHGAPHKLIRHPDMPKGVFWLLWDRLKRGESIGAYVKNQAKDGLSYWVFAVVTPCEGGYLSARIKPTSELFATVEAEYAKLLTAEAEEGLSPEDSATRLLERLTELGFDEYEKLSTHALSQELVARDAGLGNPPNLKIKKFHSMLESAEELTQETESLVQEFEAMRTIPHNLRVIASRIEPAGGPVTVLSQNYGTMSRDMSEWFEKHVLGENSNFSAIKSTVNLSMFAECLVSILRDCDKQLSTEQNDHGHIDLEKEHKLLASLIARQADKAETGLRDVSIEADRILNACTVMHRHFLGLSSTRVLCKIESARLSRDGETLTTIIDQLGVFQARISAQLDRIGQLSTAIRASEND</sequence>
<dbReference type="AlphaFoldDB" id="A0A6A4RC31"/>
<gene>
    <name evidence="1" type="ORF">GP644_17230</name>
</gene>
<dbReference type="EMBL" id="WSFO01000011">
    <property type="protein sequence ID" value="KAE9627844.1"/>
    <property type="molecule type" value="Genomic_DNA"/>
</dbReference>
<reference evidence="1 2" key="1">
    <citation type="submission" date="2019-12" db="EMBL/GenBank/DDBJ databases">
        <authorList>
            <person name="Zhang Y.-J."/>
        </authorList>
    </citation>
    <scope>NUCLEOTIDE SEQUENCE [LARGE SCALE GENOMIC DNA]</scope>
    <source>
        <strain evidence="1 2">H18S-6</strain>
    </source>
</reference>
<dbReference type="InterPro" id="IPR000014">
    <property type="entry name" value="PAS"/>
</dbReference>
<name>A0A6A4RC31_9RHOB</name>
<protein>
    <submittedName>
        <fullName evidence="1">Chemotaxis protein</fullName>
    </submittedName>
</protein>
<dbReference type="SUPFAM" id="SSF55785">
    <property type="entry name" value="PYP-like sensor domain (PAS domain)"/>
    <property type="match status" value="1"/>
</dbReference>
<proteinExistence type="predicted"/>
<dbReference type="Proteomes" id="UP000441586">
    <property type="component" value="Unassembled WGS sequence"/>
</dbReference>
<evidence type="ECO:0000313" key="1">
    <source>
        <dbReference type="EMBL" id="KAE9627844.1"/>
    </source>
</evidence>
<evidence type="ECO:0000313" key="2">
    <source>
        <dbReference type="Proteomes" id="UP000441586"/>
    </source>
</evidence>
<comment type="caution">
    <text evidence="1">The sequence shown here is derived from an EMBL/GenBank/DDBJ whole genome shotgun (WGS) entry which is preliminary data.</text>
</comment>
<dbReference type="InterPro" id="IPR035965">
    <property type="entry name" value="PAS-like_dom_sf"/>
</dbReference>
<dbReference type="Gene3D" id="3.30.450.20">
    <property type="entry name" value="PAS domain"/>
    <property type="match status" value="1"/>
</dbReference>